<sequence>VCVAASADSSGNTCDKGVCTTCARGYFLHYGSCYKFGGSPGANICSDTTDTIGSVCDSCGSKFLRNPSAGPSATSCFACYGLDGTLFCERCRMNVLTSADVKPTLCTQCKIGYVPVDGRCISTYSASAALAGYSDVSTRGFREPILVGSAGTLAAPSHGSLCVCLPRLSSLGINAVSYSSINPFITDFTRITIYVLLPRFTDKSTAIHWPFPTHCANAACCYST</sequence>
<feature type="non-terminal residue" evidence="1">
    <location>
        <position position="1"/>
    </location>
</feature>
<dbReference type="AlphaFoldDB" id="V6TDM4"/>
<accession>V6TDM4</accession>
<dbReference type="Proteomes" id="UP000018320">
    <property type="component" value="Unassembled WGS sequence"/>
</dbReference>
<gene>
    <name evidence="1" type="ORF">DHA2_152846</name>
</gene>
<dbReference type="InterPro" id="IPR009030">
    <property type="entry name" value="Growth_fac_rcpt_cys_sf"/>
</dbReference>
<reference evidence="2" key="1">
    <citation type="submission" date="2012-02" db="EMBL/GenBank/DDBJ databases">
        <title>Genome sequencing of Giardia lamblia Genotypes A2 and B isolates (DH and GS) and comparative analysis with the genomes of Genotypes A1 and E (WB and Pig).</title>
        <authorList>
            <person name="Adam R."/>
            <person name="Dahlstrom E."/>
            <person name="Martens C."/>
            <person name="Bruno D."/>
            <person name="Barbian K."/>
            <person name="Porcella S.F."/>
            <person name="Nash T."/>
        </authorList>
    </citation>
    <scope>NUCLEOTIDE SEQUENCE</scope>
    <source>
        <strain evidence="2">DH</strain>
    </source>
</reference>
<dbReference type="SUPFAM" id="SSF57184">
    <property type="entry name" value="Growth factor receptor domain"/>
    <property type="match status" value="1"/>
</dbReference>
<evidence type="ECO:0000313" key="1">
    <source>
        <dbReference type="EMBL" id="ESU37023.1"/>
    </source>
</evidence>
<name>V6TDM4_GIAIN</name>
<reference evidence="1 2" key="2">
    <citation type="journal article" date="2013" name="Genome Biol. Evol.">
        <title>Genome sequencing of Giardia lamblia genotypes A2 and B isolates (DH and GS) and comparative analysis with the genomes of genotypes A1 and E (WB and Pig).</title>
        <authorList>
            <person name="Adam R.D."/>
            <person name="Dahlstrom E.W."/>
            <person name="Martens C.A."/>
            <person name="Bruno D.P."/>
            <person name="Barbian K.D."/>
            <person name="Ricklefs S.M."/>
            <person name="Hernandez M.M."/>
            <person name="Narla N.P."/>
            <person name="Patel R.B."/>
            <person name="Porcella S.F."/>
            <person name="Nash T.E."/>
        </authorList>
    </citation>
    <scope>NUCLEOTIDE SEQUENCE [LARGE SCALE GENOMIC DNA]</scope>
    <source>
        <strain evidence="1 2">DH</strain>
    </source>
</reference>
<evidence type="ECO:0000313" key="2">
    <source>
        <dbReference type="Proteomes" id="UP000018320"/>
    </source>
</evidence>
<proteinExistence type="predicted"/>
<organism evidence="1 2">
    <name type="scientific">Giardia intestinalis</name>
    <name type="common">Giardia lamblia</name>
    <dbReference type="NCBI Taxonomy" id="5741"/>
    <lineage>
        <taxon>Eukaryota</taxon>
        <taxon>Metamonada</taxon>
        <taxon>Diplomonadida</taxon>
        <taxon>Hexamitidae</taxon>
        <taxon>Giardiinae</taxon>
        <taxon>Giardia</taxon>
    </lineage>
</organism>
<dbReference type="VEuPathDB" id="GiardiaDB:DHA2_152846"/>
<protein>
    <submittedName>
        <fullName evidence="1">Variant-specific surface protein</fullName>
    </submittedName>
</protein>
<dbReference type="EMBL" id="AHGT01000035">
    <property type="protein sequence ID" value="ESU37023.1"/>
    <property type="molecule type" value="Genomic_DNA"/>
</dbReference>
<comment type="caution">
    <text evidence="1">The sequence shown here is derived from an EMBL/GenBank/DDBJ whole genome shotgun (WGS) entry which is preliminary data.</text>
</comment>